<keyword evidence="2" id="KW-0378">Hydrolase</keyword>
<feature type="transmembrane region" description="Helical" evidence="1">
    <location>
        <begin position="95"/>
        <end position="115"/>
    </location>
</feature>
<dbReference type="InterPro" id="IPR053170">
    <property type="entry name" value="Transcription_regulator"/>
</dbReference>
<keyword evidence="1" id="KW-0472">Membrane</keyword>
<dbReference type="GO" id="GO:0016787">
    <property type="term" value="F:hydrolase activity"/>
    <property type="evidence" value="ECO:0007669"/>
    <property type="project" value="UniProtKB-KW"/>
</dbReference>
<dbReference type="PANTHER" id="PTHR40031:SF1">
    <property type="entry name" value="MEMBRANE-BOUND METAL-DEPENDENT HYDROLASE"/>
    <property type="match status" value="1"/>
</dbReference>
<feature type="transmembrane region" description="Helical" evidence="1">
    <location>
        <begin position="69"/>
        <end position="89"/>
    </location>
</feature>
<gene>
    <name evidence="2" type="ORF">AB3N04_08470</name>
</gene>
<dbReference type="RefSeq" id="WP_368505628.1">
    <property type="nucleotide sequence ID" value="NZ_CP162551.1"/>
</dbReference>
<dbReference type="InterPro" id="IPR007404">
    <property type="entry name" value="YdjM-like"/>
</dbReference>
<feature type="transmembrane region" description="Helical" evidence="1">
    <location>
        <begin position="159"/>
        <end position="177"/>
    </location>
</feature>
<keyword evidence="1" id="KW-0812">Transmembrane</keyword>
<keyword evidence="1" id="KW-1133">Transmembrane helix</keyword>
<reference evidence="2" key="1">
    <citation type="submission" date="2024-07" db="EMBL/GenBank/DDBJ databases">
        <title>Identification and characteristics of an arsenic-resistant bacterial isolate, which belongs to a novel species.</title>
        <authorList>
            <person name="Juszczyk A."/>
            <person name="Kowalczyk A."/>
            <person name="Was K."/>
            <person name="Kosowicz W."/>
            <person name="Budzyn A."/>
            <person name="Latowski D."/>
        </authorList>
    </citation>
    <scope>NUCLEOTIDE SEQUENCE</scope>
    <source>
        <strain evidence="2">As8PL</strain>
    </source>
</reference>
<feature type="transmembrane region" description="Helical" evidence="1">
    <location>
        <begin position="127"/>
        <end position="153"/>
    </location>
</feature>
<dbReference type="EMBL" id="CP162551">
    <property type="protein sequence ID" value="XDI38326.1"/>
    <property type="molecule type" value="Genomic_DNA"/>
</dbReference>
<dbReference type="Pfam" id="PF04307">
    <property type="entry name" value="YdjM"/>
    <property type="match status" value="1"/>
</dbReference>
<dbReference type="PANTHER" id="PTHR40031">
    <property type="entry name" value="HYPOTHETICAL MEMBRANE SPANNING PROTEIN"/>
    <property type="match status" value="1"/>
</dbReference>
<name>A0AB39BYA7_9BACI</name>
<accession>A0AB39BYA7</accession>
<organism evidence="2">
    <name type="scientific">Alkalihalophilus sp. As8PL</name>
    <dbReference type="NCBI Taxonomy" id="3237103"/>
    <lineage>
        <taxon>Bacteria</taxon>
        <taxon>Bacillati</taxon>
        <taxon>Bacillota</taxon>
        <taxon>Bacilli</taxon>
        <taxon>Bacillales</taxon>
        <taxon>Bacillaceae</taxon>
        <taxon>Alkalihalophilus</taxon>
    </lineage>
</organism>
<dbReference type="AlphaFoldDB" id="A0AB39BYA7"/>
<sequence>MDTGTHVVMGIALGGLATLDPNVAGNPTMQSAVMIAAIVGSQAPDFDTVLKLRNNAVYIRNHRGITHSLPALLAWPVLLTAGITLFMPGINWFTIFLWSLLAVVLHVFVDIFNAYGTQALRPISNRWIALGVINIFDPFIFFMHLGAIAMWALGTTPGLTFLLLYFVLILYYIWRIYEKQKVVKHARRLHPNASHIFVSPTIRWNQFHLVIRTPTTLYVAESRDNHINFFEKYSFDPIPDDPVINAARKDKNLAAFLSFSPTYRWEVEVKEDDITEVRFVDLRYRSKGHYPFVAIVQLDDDLNILTSYTGWVFSEETLQKKLNFMEEQT</sequence>
<evidence type="ECO:0000256" key="1">
    <source>
        <dbReference type="SAM" id="Phobius"/>
    </source>
</evidence>
<proteinExistence type="predicted"/>
<evidence type="ECO:0000313" key="2">
    <source>
        <dbReference type="EMBL" id="XDI38326.1"/>
    </source>
</evidence>
<protein>
    <submittedName>
        <fullName evidence="2">Metal-dependent hydrolase</fullName>
    </submittedName>
</protein>